<evidence type="ECO:0000256" key="4">
    <source>
        <dbReference type="ARBA" id="ARBA00022989"/>
    </source>
</evidence>
<evidence type="ECO:0000256" key="5">
    <source>
        <dbReference type="ARBA" id="ARBA00023136"/>
    </source>
</evidence>
<proteinExistence type="predicted"/>
<evidence type="ECO:0000256" key="2">
    <source>
        <dbReference type="ARBA" id="ARBA00022475"/>
    </source>
</evidence>
<dbReference type="InterPro" id="IPR050833">
    <property type="entry name" value="Poly_Biosynth_Transport"/>
</dbReference>
<organism evidence="8 9">
    <name type="scientific">Nocardioides kribbensis</name>
    <dbReference type="NCBI Taxonomy" id="305517"/>
    <lineage>
        <taxon>Bacteria</taxon>
        <taxon>Bacillati</taxon>
        <taxon>Actinomycetota</taxon>
        <taxon>Actinomycetes</taxon>
        <taxon>Propionibacteriales</taxon>
        <taxon>Nocardioidaceae</taxon>
        <taxon>Nocardioides</taxon>
    </lineage>
</organism>
<feature type="transmembrane region" description="Helical" evidence="7">
    <location>
        <begin position="134"/>
        <end position="153"/>
    </location>
</feature>
<dbReference type="Proteomes" id="UP001482520">
    <property type="component" value="Unassembled WGS sequence"/>
</dbReference>
<feature type="transmembrane region" description="Helical" evidence="7">
    <location>
        <begin position="342"/>
        <end position="366"/>
    </location>
</feature>
<evidence type="ECO:0000256" key="3">
    <source>
        <dbReference type="ARBA" id="ARBA00022692"/>
    </source>
</evidence>
<accession>A0ABV1NXH9</accession>
<name>A0ABV1NXH9_9ACTN</name>
<dbReference type="EMBL" id="JBEGDP010000006">
    <property type="protein sequence ID" value="MEQ7847221.1"/>
    <property type="molecule type" value="Genomic_DNA"/>
</dbReference>
<dbReference type="PANTHER" id="PTHR30250">
    <property type="entry name" value="PST FAMILY PREDICTED COLANIC ACID TRANSPORTER"/>
    <property type="match status" value="1"/>
</dbReference>
<gene>
    <name evidence="8" type="ORF">V6R90_08005</name>
</gene>
<keyword evidence="5 7" id="KW-0472">Membrane</keyword>
<feature type="transmembrane region" description="Helical" evidence="7">
    <location>
        <begin position="397"/>
        <end position="416"/>
    </location>
</feature>
<feature type="transmembrane region" description="Helical" evidence="7">
    <location>
        <begin position="451"/>
        <end position="475"/>
    </location>
</feature>
<feature type="transmembrane region" description="Helical" evidence="7">
    <location>
        <begin position="24"/>
        <end position="42"/>
    </location>
</feature>
<feature type="transmembrane region" description="Helical" evidence="7">
    <location>
        <begin position="226"/>
        <end position="247"/>
    </location>
</feature>
<evidence type="ECO:0000313" key="8">
    <source>
        <dbReference type="EMBL" id="MEQ7847221.1"/>
    </source>
</evidence>
<keyword evidence="2" id="KW-1003">Cell membrane</keyword>
<feature type="transmembrane region" description="Helical" evidence="7">
    <location>
        <begin position="373"/>
        <end position="391"/>
    </location>
</feature>
<feature type="transmembrane region" description="Helical" evidence="7">
    <location>
        <begin position="267"/>
        <end position="291"/>
    </location>
</feature>
<dbReference type="RefSeq" id="WP_349499826.1">
    <property type="nucleotide sequence ID" value="NZ_JBEFCW010000490.1"/>
</dbReference>
<feature type="transmembrane region" description="Helical" evidence="7">
    <location>
        <begin position="197"/>
        <end position="214"/>
    </location>
</feature>
<keyword evidence="3 7" id="KW-0812">Transmembrane</keyword>
<sequence length="480" mass="48081">MTGSTVEDTAGPSSPSASSGWARGALWLSLAVVAISGGNYLFSLSMARLLPQAAFVEFVGVQSVLLVIGTGVMAAVPWVVAREVAHASTLGEGAGHARRQALHFGVVAASVQGVVLAALTFVICLGIGGPGLALVAAGAALATSLLAAPVGFLQGQQRMSTIALLRIGEAVGRIVIGLVAVVALGGSAIGAVAGMPIASALLLLAAVVLCRAGLPLRRPRRGVTRELLSTALVLGVVQVLLTMLSSVDTVVAAAAGWSDLDGYAYQAAALLGRAPLFLSIALGQAIYPALVAARSDEAHAEQLRLGVALFARLGVLALLAFLTVPTDLVAVVGGEAAGEVSALVRITGVTGVAAGVVNLLVVGLLARARSRSALLVLLAAAVLQTVALVLASTRGAYAVALTAAVVMVGLLCHLAVRTRSWRPWAGVGRSDLAGALLATAFLAGADASGSTWVWLLAVPLATAALLGTSLHHLLVSRGTS</sequence>
<evidence type="ECO:0000313" key="9">
    <source>
        <dbReference type="Proteomes" id="UP001482520"/>
    </source>
</evidence>
<comment type="subcellular location">
    <subcellularLocation>
        <location evidence="1">Cell membrane</location>
        <topology evidence="1">Multi-pass membrane protein</topology>
    </subcellularLocation>
</comment>
<evidence type="ECO:0000256" key="7">
    <source>
        <dbReference type="SAM" id="Phobius"/>
    </source>
</evidence>
<dbReference type="InterPro" id="IPR002797">
    <property type="entry name" value="Polysacc_synth"/>
</dbReference>
<evidence type="ECO:0000256" key="6">
    <source>
        <dbReference type="SAM" id="MobiDB-lite"/>
    </source>
</evidence>
<feature type="transmembrane region" description="Helical" evidence="7">
    <location>
        <begin position="101"/>
        <end position="128"/>
    </location>
</feature>
<dbReference type="Pfam" id="PF01943">
    <property type="entry name" value="Polysacc_synt"/>
    <property type="match status" value="1"/>
</dbReference>
<feature type="compositionally biased region" description="Low complexity" evidence="6">
    <location>
        <begin position="10"/>
        <end position="20"/>
    </location>
</feature>
<feature type="transmembrane region" description="Helical" evidence="7">
    <location>
        <begin position="428"/>
        <end position="445"/>
    </location>
</feature>
<keyword evidence="4 7" id="KW-1133">Transmembrane helix</keyword>
<evidence type="ECO:0000256" key="1">
    <source>
        <dbReference type="ARBA" id="ARBA00004651"/>
    </source>
</evidence>
<keyword evidence="9" id="KW-1185">Reference proteome</keyword>
<dbReference type="PANTHER" id="PTHR30250:SF11">
    <property type="entry name" value="O-ANTIGEN TRANSPORTER-RELATED"/>
    <property type="match status" value="1"/>
</dbReference>
<feature type="transmembrane region" description="Helical" evidence="7">
    <location>
        <begin position="303"/>
        <end position="322"/>
    </location>
</feature>
<feature type="transmembrane region" description="Helical" evidence="7">
    <location>
        <begin position="54"/>
        <end position="80"/>
    </location>
</feature>
<feature type="region of interest" description="Disordered" evidence="6">
    <location>
        <begin position="1"/>
        <end position="20"/>
    </location>
</feature>
<comment type="caution">
    <text evidence="8">The sequence shown here is derived from an EMBL/GenBank/DDBJ whole genome shotgun (WGS) entry which is preliminary data.</text>
</comment>
<reference evidence="8 9" key="1">
    <citation type="submission" date="2024-02" db="EMBL/GenBank/DDBJ databases">
        <title>Full genome sequence of Nocardioides kribbensis.</title>
        <authorList>
            <person name="Poletto B.L."/>
            <person name="Silva G."/>
            <person name="Galante D."/>
            <person name="Campos K.R."/>
            <person name="Santos M.B.N."/>
            <person name="Sacchi C.T."/>
        </authorList>
    </citation>
    <scope>NUCLEOTIDE SEQUENCE [LARGE SCALE GENOMIC DNA]</scope>
    <source>
        <strain evidence="8 9">O4R</strain>
    </source>
</reference>
<protein>
    <submittedName>
        <fullName evidence="8">Oligosaccharide flippase family protein</fullName>
    </submittedName>
</protein>